<evidence type="ECO:0000313" key="2">
    <source>
        <dbReference type="EMBL" id="TMR33938.1"/>
    </source>
</evidence>
<dbReference type="Proteomes" id="UP000305238">
    <property type="component" value="Unassembled WGS sequence"/>
</dbReference>
<dbReference type="PANTHER" id="PTHR18964">
    <property type="entry name" value="ROK (REPRESSOR, ORF, KINASE) FAMILY"/>
    <property type="match status" value="1"/>
</dbReference>
<sequence length="426" mass="43898">MSGSLYAPVQGVSAVSTGKATMTRPVRITEKATPAVLRERNTELVLQSVLAGGGTVSRADISRSTGLARAVVSEIVETLVARRLVTEEAGRPSGRGKPARLLGIDTVRHCLLMADVRPAEVRGGVIGLDGAIGATVRVPLPARPGAADVVAALAPMLAGLAADDGRAVLAAGVAVPGIVSPEQRVIEALQLRWRDVDLAGPLKSALGHDVVLVNDATAVGMSELSCQRRDGDSVIVLHIAGGIGSAILLDGRVHLGERRRAGEVGHIDVGVSDRDCECGRRGCLETVASLPAVLAGAPVERLDAVAAPGAAPAAPELAALAARVDYAGESLAALLCVQAAILDIGDVVIDGPIRRAGERLLDAIERELAVRLPPSDVRRPRFSTMAERSIMHGAAATAMHDRLGVIWHNASSGTTPDRPQPSAGGR</sequence>
<dbReference type="PANTHER" id="PTHR18964:SF149">
    <property type="entry name" value="BIFUNCTIONAL UDP-N-ACETYLGLUCOSAMINE 2-EPIMERASE_N-ACETYLMANNOSAMINE KINASE"/>
    <property type="match status" value="1"/>
</dbReference>
<proteinExistence type="inferred from homology"/>
<gene>
    <name evidence="2" type="ORF">ETD96_26185</name>
</gene>
<dbReference type="SUPFAM" id="SSF53067">
    <property type="entry name" value="Actin-like ATPase domain"/>
    <property type="match status" value="1"/>
</dbReference>
<dbReference type="InterPro" id="IPR036388">
    <property type="entry name" value="WH-like_DNA-bd_sf"/>
</dbReference>
<dbReference type="InterPro" id="IPR036390">
    <property type="entry name" value="WH_DNA-bd_sf"/>
</dbReference>
<comment type="similarity">
    <text evidence="1">Belongs to the ROK (NagC/XylR) family.</text>
</comment>
<dbReference type="InterPro" id="IPR049874">
    <property type="entry name" value="ROK_cs"/>
</dbReference>
<comment type="caution">
    <text evidence="2">The sequence shown here is derived from an EMBL/GenBank/DDBJ whole genome shotgun (WGS) entry which is preliminary data.</text>
</comment>
<keyword evidence="3" id="KW-1185">Reference proteome</keyword>
<dbReference type="PROSITE" id="PS01125">
    <property type="entry name" value="ROK"/>
    <property type="match status" value="1"/>
</dbReference>
<evidence type="ECO:0000313" key="3">
    <source>
        <dbReference type="Proteomes" id="UP000305238"/>
    </source>
</evidence>
<dbReference type="Gene3D" id="3.30.420.40">
    <property type="match status" value="2"/>
</dbReference>
<dbReference type="EMBL" id="VCKZ01000217">
    <property type="protein sequence ID" value="TMR33938.1"/>
    <property type="molecule type" value="Genomic_DNA"/>
</dbReference>
<reference evidence="2 3" key="1">
    <citation type="submission" date="2019-05" db="EMBL/GenBank/DDBJ databases">
        <title>Draft genome sequence of Actinomadura geliboluensis A8036.</title>
        <authorList>
            <person name="Saricaoglu S."/>
            <person name="Isik K."/>
        </authorList>
    </citation>
    <scope>NUCLEOTIDE SEQUENCE [LARGE SCALE GENOMIC DNA]</scope>
    <source>
        <strain evidence="2 3">A8036</strain>
    </source>
</reference>
<protein>
    <submittedName>
        <fullName evidence="2">ROK family transcriptional regulator</fullName>
    </submittedName>
</protein>
<dbReference type="InterPro" id="IPR000600">
    <property type="entry name" value="ROK"/>
</dbReference>
<name>A0A5S4GLV1_9ACTN</name>
<dbReference type="Gene3D" id="1.10.10.10">
    <property type="entry name" value="Winged helix-like DNA-binding domain superfamily/Winged helix DNA-binding domain"/>
    <property type="match status" value="1"/>
</dbReference>
<dbReference type="InterPro" id="IPR043129">
    <property type="entry name" value="ATPase_NBD"/>
</dbReference>
<accession>A0A5S4GLV1</accession>
<organism evidence="2 3">
    <name type="scientific">Actinomadura geliboluensis</name>
    <dbReference type="NCBI Taxonomy" id="882440"/>
    <lineage>
        <taxon>Bacteria</taxon>
        <taxon>Bacillati</taxon>
        <taxon>Actinomycetota</taxon>
        <taxon>Actinomycetes</taxon>
        <taxon>Streptosporangiales</taxon>
        <taxon>Thermomonosporaceae</taxon>
        <taxon>Actinomadura</taxon>
    </lineage>
</organism>
<dbReference type="AlphaFoldDB" id="A0A5S4GLV1"/>
<evidence type="ECO:0000256" key="1">
    <source>
        <dbReference type="ARBA" id="ARBA00006479"/>
    </source>
</evidence>
<dbReference type="SUPFAM" id="SSF46785">
    <property type="entry name" value="Winged helix' DNA-binding domain"/>
    <property type="match status" value="1"/>
</dbReference>
<dbReference type="Pfam" id="PF00480">
    <property type="entry name" value="ROK"/>
    <property type="match status" value="1"/>
</dbReference>
<dbReference type="OrthoDB" id="3189808at2"/>